<dbReference type="AlphaFoldDB" id="A0A8B8HGE6"/>
<keyword evidence="1" id="KW-0732">Signal</keyword>
<name>A0A8B8HGE6_VANTA</name>
<evidence type="ECO:0000313" key="3">
    <source>
        <dbReference type="RefSeq" id="XP_026483907.2"/>
    </source>
</evidence>
<sequence>MKILIILTIAAVASADKRCHGIDVANRYYNLYIIKDGINNIHDLVLNRNDNTAFFTFDDLSKTPRRLLGHLNTETGTATVIQGLQNATAIAIDNFNGKIYVGGSDGLYKINEKNKAEKLPIQDDIKSMHFKDNLYFINRRREAYKFEDGFATLVPELRGVEVDSLVFDDDNNIFFTQNSKLFRIKLDTRAINTHESYLANAIATDSYSKVYICTSNGLFVYNKYKYVFDKIANLNNLKAITFNKKNEPVYAAADYIVKLSLSEIGCFED</sequence>
<proteinExistence type="predicted"/>
<feature type="signal peptide" evidence="1">
    <location>
        <begin position="1"/>
        <end position="15"/>
    </location>
</feature>
<dbReference type="RefSeq" id="XP_026483907.2">
    <property type="nucleotide sequence ID" value="XM_026628122.2"/>
</dbReference>
<protein>
    <submittedName>
        <fullName evidence="3">Uncharacterized protein LOC113391960</fullName>
    </submittedName>
</protein>
<accession>A0A8B8HGE6</accession>
<dbReference type="SUPFAM" id="SSF63829">
    <property type="entry name" value="Calcium-dependent phosphotriesterase"/>
    <property type="match status" value="1"/>
</dbReference>
<evidence type="ECO:0000256" key="1">
    <source>
        <dbReference type="SAM" id="SignalP"/>
    </source>
</evidence>
<dbReference type="Proteomes" id="UP001652626">
    <property type="component" value="Chromosome 27"/>
</dbReference>
<dbReference type="InterPro" id="IPR015943">
    <property type="entry name" value="WD40/YVTN_repeat-like_dom_sf"/>
</dbReference>
<feature type="chain" id="PRO_5046768711" evidence="1">
    <location>
        <begin position="16"/>
        <end position="269"/>
    </location>
</feature>
<reference evidence="3" key="1">
    <citation type="submission" date="2025-08" db="UniProtKB">
        <authorList>
            <consortium name="RefSeq"/>
        </authorList>
    </citation>
    <scope>IDENTIFICATION</scope>
    <source>
        <tissue evidence="3">Whole body</tissue>
    </source>
</reference>
<dbReference type="Gene3D" id="2.130.10.10">
    <property type="entry name" value="YVTN repeat-like/Quinoprotein amine dehydrogenase"/>
    <property type="match status" value="1"/>
</dbReference>
<organism evidence="2 3">
    <name type="scientific">Vanessa tameamea</name>
    <name type="common">Kamehameha butterfly</name>
    <dbReference type="NCBI Taxonomy" id="334116"/>
    <lineage>
        <taxon>Eukaryota</taxon>
        <taxon>Metazoa</taxon>
        <taxon>Ecdysozoa</taxon>
        <taxon>Arthropoda</taxon>
        <taxon>Hexapoda</taxon>
        <taxon>Insecta</taxon>
        <taxon>Pterygota</taxon>
        <taxon>Neoptera</taxon>
        <taxon>Endopterygota</taxon>
        <taxon>Lepidoptera</taxon>
        <taxon>Glossata</taxon>
        <taxon>Ditrysia</taxon>
        <taxon>Papilionoidea</taxon>
        <taxon>Nymphalidae</taxon>
        <taxon>Nymphalinae</taxon>
        <taxon>Vanessa</taxon>
    </lineage>
</organism>
<keyword evidence="2" id="KW-1185">Reference proteome</keyword>
<dbReference type="OMA" id="NNIFFTQ"/>
<dbReference type="GeneID" id="113391960"/>
<gene>
    <name evidence="3" type="primary">LOC113391960</name>
</gene>
<evidence type="ECO:0000313" key="2">
    <source>
        <dbReference type="Proteomes" id="UP001652626"/>
    </source>
</evidence>